<dbReference type="Gene3D" id="1.10.357.140">
    <property type="entry name" value="UbiA prenyltransferase"/>
    <property type="match status" value="1"/>
</dbReference>
<dbReference type="RefSeq" id="WP_011028852.1">
    <property type="nucleotide sequence ID" value="NZ_CM001889.1"/>
</dbReference>
<comment type="subcellular location">
    <subcellularLocation>
        <location evidence="1">Membrane</location>
        <topology evidence="1">Multi-pass membrane protein</topology>
    </subcellularLocation>
</comment>
<protein>
    <recommendedName>
        <fullName evidence="7">4-hydroxybenzoate polyprenyltransferase</fullName>
    </recommendedName>
</protein>
<keyword evidence="3" id="KW-1133">Transmembrane helix</keyword>
<dbReference type="InterPro" id="IPR050475">
    <property type="entry name" value="Prenyltransferase_related"/>
</dbReference>
<dbReference type="CDD" id="cd13964">
    <property type="entry name" value="PT_UbiA_1"/>
    <property type="match status" value="1"/>
</dbReference>
<organism evidence="5 6">
    <name type="scientific">Streptomyces lividans 1326</name>
    <dbReference type="NCBI Taxonomy" id="1200984"/>
    <lineage>
        <taxon>Bacteria</taxon>
        <taxon>Bacillati</taxon>
        <taxon>Actinomycetota</taxon>
        <taxon>Actinomycetes</taxon>
        <taxon>Kitasatosporales</taxon>
        <taxon>Streptomycetaceae</taxon>
        <taxon>Streptomyces</taxon>
    </lineage>
</organism>
<dbReference type="InterPro" id="IPR044878">
    <property type="entry name" value="UbiA_sf"/>
</dbReference>
<dbReference type="AlphaFoldDB" id="A0A7U9DUX8"/>
<name>A0A7U9DUX8_STRLI</name>
<dbReference type="Proteomes" id="UP000014062">
    <property type="component" value="Chromosome"/>
</dbReference>
<sequence>MSALPRVHDLARLVRAPAALSVPGDVLAGAAAARRPLGPGLLGMTASSVCLYWAGMALNDYADRDLDAVERPERPVPSGAVSPAAARAVGCGLTAAGLGLAALSRGRRGLATALPLAGVVWAYDLVLKPTPAGAAAMAAARALNVLGGAGPGGLRRALPAAATVALHTGMVTRLSRYEVSGAPRAVPRQSLAVGGAVGAAVLLRGRRRPARDRVLAAGLTAVYAYGGAAAQLAAARSPAAPQVRRAVAAGIHALIPLQAALTATAGRGAAGAALACALPWARRLGRKVSPT</sequence>
<evidence type="ECO:0000313" key="6">
    <source>
        <dbReference type="Proteomes" id="UP000014062"/>
    </source>
</evidence>
<dbReference type="InterPro" id="IPR000537">
    <property type="entry name" value="UbiA_prenyltransferase"/>
</dbReference>
<gene>
    <name evidence="5" type="ORF">SLI_3609</name>
</gene>
<accession>A0A7U9DUX8</accession>
<evidence type="ECO:0000256" key="2">
    <source>
        <dbReference type="ARBA" id="ARBA00022692"/>
    </source>
</evidence>
<dbReference type="PANTHER" id="PTHR42723">
    <property type="entry name" value="CHLOROPHYLL SYNTHASE"/>
    <property type="match status" value="1"/>
</dbReference>
<dbReference type="EMBL" id="CM001889">
    <property type="protein sequence ID" value="EOY48322.1"/>
    <property type="molecule type" value="Genomic_DNA"/>
</dbReference>
<dbReference type="PANTHER" id="PTHR42723:SF1">
    <property type="entry name" value="CHLOROPHYLL SYNTHASE, CHLOROPLASTIC"/>
    <property type="match status" value="1"/>
</dbReference>
<dbReference type="GO" id="GO:0016020">
    <property type="term" value="C:membrane"/>
    <property type="evidence" value="ECO:0007669"/>
    <property type="project" value="UniProtKB-SubCell"/>
</dbReference>
<keyword evidence="4" id="KW-0472">Membrane</keyword>
<dbReference type="GO" id="GO:0016765">
    <property type="term" value="F:transferase activity, transferring alkyl or aryl (other than methyl) groups"/>
    <property type="evidence" value="ECO:0007669"/>
    <property type="project" value="InterPro"/>
</dbReference>
<dbReference type="NCBIfam" id="NF045897">
    <property type="entry name" value="SCO3242_trans"/>
    <property type="match status" value="1"/>
</dbReference>
<reference evidence="6" key="1">
    <citation type="journal article" date="2013" name="Genome Biol. Evol.">
        <title>The genome sequence of Streptomyces lividans 66 reveals a novel tRNA-dependent peptide biosynthetic system within a metal-related genomic island.</title>
        <authorList>
            <person name="Cruz-Morales P."/>
            <person name="Vijgenboom E."/>
            <person name="Iruegas-Bocardo F."/>
            <person name="Girard G."/>
            <person name="Yanez-Guerra L.A."/>
            <person name="Ramos-Aboites H.E."/>
            <person name="Pernodet J.L."/>
            <person name="Anne J."/>
            <person name="van Wezel G.P."/>
            <person name="Barona-Gomez F."/>
        </authorList>
    </citation>
    <scope>NUCLEOTIDE SEQUENCE [LARGE SCALE GENOMIC DNA]</scope>
    <source>
        <strain evidence="6">1326</strain>
    </source>
</reference>
<evidence type="ECO:0000256" key="3">
    <source>
        <dbReference type="ARBA" id="ARBA00022989"/>
    </source>
</evidence>
<proteinExistence type="predicted"/>
<dbReference type="Pfam" id="PF01040">
    <property type="entry name" value="UbiA"/>
    <property type="match status" value="1"/>
</dbReference>
<keyword evidence="2" id="KW-0812">Transmembrane</keyword>
<evidence type="ECO:0008006" key="7">
    <source>
        <dbReference type="Google" id="ProtNLM"/>
    </source>
</evidence>
<evidence type="ECO:0000256" key="4">
    <source>
        <dbReference type="ARBA" id="ARBA00023136"/>
    </source>
</evidence>
<evidence type="ECO:0000313" key="5">
    <source>
        <dbReference type="EMBL" id="EOY48322.1"/>
    </source>
</evidence>
<evidence type="ECO:0000256" key="1">
    <source>
        <dbReference type="ARBA" id="ARBA00004141"/>
    </source>
</evidence>